<accession>A0ABU0FB84</accession>
<reference evidence="1 2" key="1">
    <citation type="submission" date="2023-07" db="EMBL/GenBank/DDBJ databases">
        <title>Genomic Encyclopedia of Type Strains, Phase IV (KMG-IV): sequencing the most valuable type-strain genomes for metagenomic binning, comparative biology and taxonomic classification.</title>
        <authorList>
            <person name="Goeker M."/>
        </authorList>
    </citation>
    <scope>NUCLEOTIDE SEQUENCE [LARGE SCALE GENOMIC DNA]</scope>
    <source>
        <strain evidence="1 2">DSM 5896</strain>
    </source>
</reference>
<dbReference type="RefSeq" id="WP_307423399.1">
    <property type="nucleotide sequence ID" value="NZ_JAUSVK010000001.1"/>
</dbReference>
<evidence type="ECO:0000313" key="2">
    <source>
        <dbReference type="Proteomes" id="UP001237448"/>
    </source>
</evidence>
<proteinExistence type="predicted"/>
<sequence>MLLNTLIREPPRAEFVADAPPEERFDIAVVADTLDDRTTRYVLETRPAFGAVRRAAAQLAGVLVLAAAGGRGADPGHPMLVLAAAGGRGADPGHPMLELAALAVEEASDQVRSCQPPPRARHHHRHLLRAVRQVTQAVAATRDAGRSGREDISLPLALLKDAWQELQWTSATLPGFEIVDFDQACCAVHAPKK</sequence>
<organism evidence="1 2">
    <name type="scientific">Labrys monachus</name>
    <dbReference type="NCBI Taxonomy" id="217067"/>
    <lineage>
        <taxon>Bacteria</taxon>
        <taxon>Pseudomonadati</taxon>
        <taxon>Pseudomonadota</taxon>
        <taxon>Alphaproteobacteria</taxon>
        <taxon>Hyphomicrobiales</taxon>
        <taxon>Xanthobacteraceae</taxon>
        <taxon>Labrys</taxon>
    </lineage>
</organism>
<name>A0ABU0FB84_9HYPH</name>
<gene>
    <name evidence="1" type="ORF">J3R73_001097</name>
</gene>
<comment type="caution">
    <text evidence="1">The sequence shown here is derived from an EMBL/GenBank/DDBJ whole genome shotgun (WGS) entry which is preliminary data.</text>
</comment>
<protein>
    <submittedName>
        <fullName evidence="1">Uncharacterized protein</fullName>
    </submittedName>
</protein>
<dbReference type="EMBL" id="JAUSVK010000001">
    <property type="protein sequence ID" value="MDQ0391305.1"/>
    <property type="molecule type" value="Genomic_DNA"/>
</dbReference>
<keyword evidence="2" id="KW-1185">Reference proteome</keyword>
<evidence type="ECO:0000313" key="1">
    <source>
        <dbReference type="EMBL" id="MDQ0391305.1"/>
    </source>
</evidence>
<dbReference type="Proteomes" id="UP001237448">
    <property type="component" value="Unassembled WGS sequence"/>
</dbReference>